<reference evidence="2 3" key="1">
    <citation type="journal article" date="2014" name="Am. J. Bot.">
        <title>Genome assembly and annotation for red clover (Trifolium pratense; Fabaceae).</title>
        <authorList>
            <person name="Istvanek J."/>
            <person name="Jaros M."/>
            <person name="Krenek A."/>
            <person name="Repkova J."/>
        </authorList>
    </citation>
    <scope>NUCLEOTIDE SEQUENCE [LARGE SCALE GENOMIC DNA]</scope>
    <source>
        <strain evidence="3">cv. Tatra</strain>
        <tissue evidence="2">Young leaves</tissue>
    </source>
</reference>
<dbReference type="AlphaFoldDB" id="A0A2K3MLN3"/>
<evidence type="ECO:0000256" key="1">
    <source>
        <dbReference type="SAM" id="Coils"/>
    </source>
</evidence>
<organism evidence="2 3">
    <name type="scientific">Trifolium pratense</name>
    <name type="common">Red clover</name>
    <dbReference type="NCBI Taxonomy" id="57577"/>
    <lineage>
        <taxon>Eukaryota</taxon>
        <taxon>Viridiplantae</taxon>
        <taxon>Streptophyta</taxon>
        <taxon>Embryophyta</taxon>
        <taxon>Tracheophyta</taxon>
        <taxon>Spermatophyta</taxon>
        <taxon>Magnoliopsida</taxon>
        <taxon>eudicotyledons</taxon>
        <taxon>Gunneridae</taxon>
        <taxon>Pentapetalae</taxon>
        <taxon>rosids</taxon>
        <taxon>fabids</taxon>
        <taxon>Fabales</taxon>
        <taxon>Fabaceae</taxon>
        <taxon>Papilionoideae</taxon>
        <taxon>50 kb inversion clade</taxon>
        <taxon>NPAAA clade</taxon>
        <taxon>Hologalegina</taxon>
        <taxon>IRL clade</taxon>
        <taxon>Trifolieae</taxon>
        <taxon>Trifolium</taxon>
    </lineage>
</organism>
<comment type="caution">
    <text evidence="2">The sequence shown here is derived from an EMBL/GenBank/DDBJ whole genome shotgun (WGS) entry which is preliminary data.</text>
</comment>
<dbReference type="EMBL" id="ASHM01067197">
    <property type="protein sequence ID" value="PNX91717.1"/>
    <property type="molecule type" value="Genomic_DNA"/>
</dbReference>
<dbReference type="Proteomes" id="UP000236291">
    <property type="component" value="Unassembled WGS sequence"/>
</dbReference>
<reference evidence="2 3" key="2">
    <citation type="journal article" date="2017" name="Front. Plant Sci.">
        <title>Gene Classification and Mining of Molecular Markers Useful in Red Clover (Trifolium pratense) Breeding.</title>
        <authorList>
            <person name="Istvanek J."/>
            <person name="Dluhosova J."/>
            <person name="Dluhos P."/>
            <person name="Patkova L."/>
            <person name="Nedelnik J."/>
            <person name="Repkova J."/>
        </authorList>
    </citation>
    <scope>NUCLEOTIDE SEQUENCE [LARGE SCALE GENOMIC DNA]</scope>
    <source>
        <strain evidence="3">cv. Tatra</strain>
        <tissue evidence="2">Young leaves</tissue>
    </source>
</reference>
<accession>A0A2K3MLN3</accession>
<feature type="non-terminal residue" evidence="2">
    <location>
        <position position="1"/>
    </location>
</feature>
<sequence length="94" mass="9822">GLALAIPSRYRTASAGIRADLECTTTLTTALTALNVQIAALRTKVDELNHRVNQYLTSVFEEVGGVLCGAASFSSKITLDLILVGSKKGKSGSP</sequence>
<protein>
    <submittedName>
        <fullName evidence="2">Uncharacterized protein</fullName>
    </submittedName>
</protein>
<proteinExistence type="predicted"/>
<evidence type="ECO:0000313" key="2">
    <source>
        <dbReference type="EMBL" id="PNX91717.1"/>
    </source>
</evidence>
<keyword evidence="1" id="KW-0175">Coiled coil</keyword>
<name>A0A2K3MLN3_TRIPR</name>
<gene>
    <name evidence="2" type="ORF">L195_g047851</name>
</gene>
<evidence type="ECO:0000313" key="3">
    <source>
        <dbReference type="Proteomes" id="UP000236291"/>
    </source>
</evidence>
<feature type="coiled-coil region" evidence="1">
    <location>
        <begin position="31"/>
        <end position="58"/>
    </location>
</feature>